<proteinExistence type="predicted"/>
<gene>
    <name evidence="1" type="ORF">KY290_021343</name>
</gene>
<keyword evidence="2" id="KW-1185">Reference proteome</keyword>
<dbReference type="EMBL" id="JAIVGD010000015">
    <property type="protein sequence ID" value="KAH0757850.1"/>
    <property type="molecule type" value="Genomic_DNA"/>
</dbReference>
<evidence type="ECO:0000313" key="2">
    <source>
        <dbReference type="Proteomes" id="UP000826656"/>
    </source>
</evidence>
<name>A0ABQ7V196_SOLTU</name>
<reference evidence="1 2" key="1">
    <citation type="journal article" date="2021" name="bioRxiv">
        <title>Chromosome-scale and haplotype-resolved genome assembly of a tetraploid potato cultivar.</title>
        <authorList>
            <person name="Sun H."/>
            <person name="Jiao W.-B."/>
            <person name="Krause K."/>
            <person name="Campoy J.A."/>
            <person name="Goel M."/>
            <person name="Folz-Donahue K."/>
            <person name="Kukat C."/>
            <person name="Huettel B."/>
            <person name="Schneeberger K."/>
        </authorList>
    </citation>
    <scope>NUCLEOTIDE SEQUENCE [LARGE SCALE GENOMIC DNA]</scope>
    <source>
        <strain evidence="1">SolTubOtavaFocal</strain>
        <tissue evidence="1">Leaves</tissue>
    </source>
</reference>
<evidence type="ECO:0000313" key="1">
    <source>
        <dbReference type="EMBL" id="KAH0757850.1"/>
    </source>
</evidence>
<evidence type="ECO:0008006" key="3">
    <source>
        <dbReference type="Google" id="ProtNLM"/>
    </source>
</evidence>
<organism evidence="1 2">
    <name type="scientific">Solanum tuberosum</name>
    <name type="common">Potato</name>
    <dbReference type="NCBI Taxonomy" id="4113"/>
    <lineage>
        <taxon>Eukaryota</taxon>
        <taxon>Viridiplantae</taxon>
        <taxon>Streptophyta</taxon>
        <taxon>Embryophyta</taxon>
        <taxon>Tracheophyta</taxon>
        <taxon>Spermatophyta</taxon>
        <taxon>Magnoliopsida</taxon>
        <taxon>eudicotyledons</taxon>
        <taxon>Gunneridae</taxon>
        <taxon>Pentapetalae</taxon>
        <taxon>asterids</taxon>
        <taxon>lamiids</taxon>
        <taxon>Solanales</taxon>
        <taxon>Solanaceae</taxon>
        <taxon>Solanoideae</taxon>
        <taxon>Solaneae</taxon>
        <taxon>Solanum</taxon>
    </lineage>
</organism>
<comment type="caution">
    <text evidence="1">The sequence shown here is derived from an EMBL/GenBank/DDBJ whole genome shotgun (WGS) entry which is preliminary data.</text>
</comment>
<sequence>MVLHLGARVLFIMGSPGLLGHSWWCSLLGVIISLNRVNNKCRGWGESGTGQATSKVQRNVTGAQVQIQPARAAPQGARGQGRHGAQAIHRTGGPLRLFYRAS</sequence>
<dbReference type="Proteomes" id="UP000826656">
    <property type="component" value="Unassembled WGS sequence"/>
</dbReference>
<protein>
    <recommendedName>
        <fullName evidence="3">Secreted protein</fullName>
    </recommendedName>
</protein>
<accession>A0ABQ7V196</accession>